<evidence type="ECO:0000313" key="2">
    <source>
        <dbReference type="Proteomes" id="UP001230328"/>
    </source>
</evidence>
<dbReference type="RefSeq" id="WP_307527747.1">
    <property type="nucleotide sequence ID" value="NZ_JAUSZI010000002.1"/>
</dbReference>
<evidence type="ECO:0000313" key="1">
    <source>
        <dbReference type="EMBL" id="MDQ1031530.1"/>
    </source>
</evidence>
<proteinExistence type="predicted"/>
<name>A0ABU0T6W5_9ACTN</name>
<comment type="caution">
    <text evidence="1">The sequence shown here is derived from an EMBL/GenBank/DDBJ whole genome shotgun (WGS) entry which is preliminary data.</text>
</comment>
<keyword evidence="2" id="KW-1185">Reference proteome</keyword>
<sequence>MSSKLLDELREDGGFWEFGVVTDELCRVGPHRVDIDPDARVGVASAASDLQGLLERGRRRQAL</sequence>
<dbReference type="EMBL" id="JAUSZI010000002">
    <property type="protein sequence ID" value="MDQ1031530.1"/>
    <property type="molecule type" value="Genomic_DNA"/>
</dbReference>
<dbReference type="Proteomes" id="UP001230328">
    <property type="component" value="Unassembled WGS sequence"/>
</dbReference>
<protein>
    <submittedName>
        <fullName evidence="1">Uncharacterized protein</fullName>
    </submittedName>
</protein>
<reference evidence="1 2" key="1">
    <citation type="submission" date="2023-07" db="EMBL/GenBank/DDBJ databases">
        <title>Comparative genomics of wheat-associated soil bacteria to identify genetic determinants of phenazine resistance.</title>
        <authorList>
            <person name="Mouncey N."/>
        </authorList>
    </citation>
    <scope>NUCLEOTIDE SEQUENCE [LARGE SCALE GENOMIC DNA]</scope>
    <source>
        <strain evidence="1 2">V2I4</strain>
    </source>
</reference>
<accession>A0ABU0T6W5</accession>
<organism evidence="1 2">
    <name type="scientific">Streptomyces umbrinus</name>
    <dbReference type="NCBI Taxonomy" id="67370"/>
    <lineage>
        <taxon>Bacteria</taxon>
        <taxon>Bacillati</taxon>
        <taxon>Actinomycetota</taxon>
        <taxon>Actinomycetes</taxon>
        <taxon>Kitasatosporales</taxon>
        <taxon>Streptomycetaceae</taxon>
        <taxon>Streptomyces</taxon>
        <taxon>Streptomyces phaeochromogenes group</taxon>
    </lineage>
</organism>
<gene>
    <name evidence="1" type="ORF">QF035_009112</name>
</gene>